<proteinExistence type="predicted"/>
<evidence type="ECO:0000313" key="2">
    <source>
        <dbReference type="Proteomes" id="UP001216907"/>
    </source>
</evidence>
<accession>A0ABT6F452</accession>
<evidence type="ECO:0000313" key="1">
    <source>
        <dbReference type="EMBL" id="MDG3002276.1"/>
    </source>
</evidence>
<reference evidence="1 2" key="1">
    <citation type="submission" date="2023-03" db="EMBL/GenBank/DDBJ databases">
        <title>Paludisphaera mucosa sp. nov. a novel planctomycete from northern fen.</title>
        <authorList>
            <person name="Ivanova A."/>
        </authorList>
    </citation>
    <scope>NUCLEOTIDE SEQUENCE [LARGE SCALE GENOMIC DNA]</scope>
    <source>
        <strain evidence="1 2">Pla2</strain>
    </source>
</reference>
<evidence type="ECO:0008006" key="3">
    <source>
        <dbReference type="Google" id="ProtNLM"/>
    </source>
</evidence>
<dbReference type="Proteomes" id="UP001216907">
    <property type="component" value="Unassembled WGS sequence"/>
</dbReference>
<dbReference type="EMBL" id="JARRAG010000001">
    <property type="protein sequence ID" value="MDG3002276.1"/>
    <property type="molecule type" value="Genomic_DNA"/>
</dbReference>
<comment type="caution">
    <text evidence="1">The sequence shown here is derived from an EMBL/GenBank/DDBJ whole genome shotgun (WGS) entry which is preliminary data.</text>
</comment>
<organism evidence="1 2">
    <name type="scientific">Paludisphaera mucosa</name>
    <dbReference type="NCBI Taxonomy" id="3030827"/>
    <lineage>
        <taxon>Bacteria</taxon>
        <taxon>Pseudomonadati</taxon>
        <taxon>Planctomycetota</taxon>
        <taxon>Planctomycetia</taxon>
        <taxon>Isosphaerales</taxon>
        <taxon>Isosphaeraceae</taxon>
        <taxon>Paludisphaera</taxon>
    </lineage>
</organism>
<dbReference type="RefSeq" id="WP_277858640.1">
    <property type="nucleotide sequence ID" value="NZ_JARRAG010000001.1"/>
</dbReference>
<name>A0ABT6F452_9BACT</name>
<protein>
    <recommendedName>
        <fullName evidence="3">DUF3301 domain-containing protein</fullName>
    </recommendedName>
</protein>
<keyword evidence="2" id="KW-1185">Reference proteome</keyword>
<gene>
    <name evidence="1" type="ORF">PZE19_00615</name>
</gene>
<sequence length="116" mass="13323">MMRSYDATSLAVVLATILAILALIVWSARDVERRLRRWADEQGLTIVSQRLARFWRGPFFWKSTRTDYVYRLTVRDSDGRLAEGWARLPGLAVGPFGRWVQVRWVDKAPATSGLLD</sequence>